<name>A0A2N9HXB5_FAGSY</name>
<evidence type="ECO:0000313" key="2">
    <source>
        <dbReference type="EMBL" id="SPD18547.1"/>
    </source>
</evidence>
<dbReference type="EMBL" id="OIVN01004650">
    <property type="protein sequence ID" value="SPD18547.1"/>
    <property type="molecule type" value="Genomic_DNA"/>
</dbReference>
<proteinExistence type="predicted"/>
<gene>
    <name evidence="2" type="ORF">FSB_LOCUS46429</name>
</gene>
<protein>
    <submittedName>
        <fullName evidence="2">Uncharacterized protein</fullName>
    </submittedName>
</protein>
<reference evidence="2" key="1">
    <citation type="submission" date="2018-02" db="EMBL/GenBank/DDBJ databases">
        <authorList>
            <person name="Cohen D.B."/>
            <person name="Kent A.D."/>
        </authorList>
    </citation>
    <scope>NUCLEOTIDE SEQUENCE</scope>
</reference>
<organism evidence="2">
    <name type="scientific">Fagus sylvatica</name>
    <name type="common">Beechnut</name>
    <dbReference type="NCBI Taxonomy" id="28930"/>
    <lineage>
        <taxon>Eukaryota</taxon>
        <taxon>Viridiplantae</taxon>
        <taxon>Streptophyta</taxon>
        <taxon>Embryophyta</taxon>
        <taxon>Tracheophyta</taxon>
        <taxon>Spermatophyta</taxon>
        <taxon>Magnoliopsida</taxon>
        <taxon>eudicotyledons</taxon>
        <taxon>Gunneridae</taxon>
        <taxon>Pentapetalae</taxon>
        <taxon>rosids</taxon>
        <taxon>fabids</taxon>
        <taxon>Fagales</taxon>
        <taxon>Fagaceae</taxon>
        <taxon>Fagus</taxon>
    </lineage>
</organism>
<sequence length="226" mass="24800">MADKKSQKPSSSKNPPVKKPIVKTELVTPSQLVSYDSHQITPVNSPVKTTSSSKIVSHGKPIQQSLSFARALTSDYDTFAKQDTILEDDVVLTGELTGVIWGISAGGWFLGLFIRHLCSAEIHGIIGFVYKEFPIEPMKEIEDKQSSPIFSIKDLLKGKSLEELAEIAQMAAIQCRQLAGGKHSPASSEGSSTAKLPYAPVSFTSKWYQNSQDPYDGYEDYDLNLD</sequence>
<accession>A0A2N9HXB5</accession>
<evidence type="ECO:0000256" key="1">
    <source>
        <dbReference type="SAM" id="MobiDB-lite"/>
    </source>
</evidence>
<feature type="region of interest" description="Disordered" evidence="1">
    <location>
        <begin position="1"/>
        <end position="22"/>
    </location>
</feature>
<dbReference type="AlphaFoldDB" id="A0A2N9HXB5"/>